<dbReference type="AlphaFoldDB" id="A0A1I7RIF9"/>
<evidence type="ECO:0000256" key="8">
    <source>
        <dbReference type="ARBA" id="ARBA00023242"/>
    </source>
</evidence>
<evidence type="ECO:0000256" key="6">
    <source>
        <dbReference type="ARBA" id="ARBA00023054"/>
    </source>
</evidence>
<organism evidence="12 13">
    <name type="scientific">Bursaphelenchus xylophilus</name>
    <name type="common">Pinewood nematode worm</name>
    <name type="synonym">Aphelenchoides xylophilus</name>
    <dbReference type="NCBI Taxonomy" id="6326"/>
    <lineage>
        <taxon>Eukaryota</taxon>
        <taxon>Metazoa</taxon>
        <taxon>Ecdysozoa</taxon>
        <taxon>Nematoda</taxon>
        <taxon>Chromadorea</taxon>
        <taxon>Rhabditida</taxon>
        <taxon>Tylenchina</taxon>
        <taxon>Tylenchomorpha</taxon>
        <taxon>Aphelenchoidea</taxon>
        <taxon>Aphelenchoididae</taxon>
        <taxon>Bursaphelenchus</taxon>
    </lineage>
</organism>
<dbReference type="GO" id="GO:0006325">
    <property type="term" value="P:chromatin organization"/>
    <property type="evidence" value="ECO:0007669"/>
    <property type="project" value="UniProtKB-KW"/>
</dbReference>
<feature type="coiled-coil region" evidence="10">
    <location>
        <begin position="32"/>
        <end position="63"/>
    </location>
</feature>
<keyword evidence="5 9" id="KW-0805">Transcription regulation</keyword>
<proteinExistence type="inferred from homology"/>
<evidence type="ECO:0000256" key="11">
    <source>
        <dbReference type="SAM" id="MobiDB-lite"/>
    </source>
</evidence>
<comment type="similarity">
    <text evidence="2 9">Belongs to the EAF6 family.</text>
</comment>
<evidence type="ECO:0000313" key="12">
    <source>
        <dbReference type="Proteomes" id="UP000095284"/>
    </source>
</evidence>
<name>A0A1I7RIF9_BURXY</name>
<evidence type="ECO:0000313" key="13">
    <source>
        <dbReference type="WBParaSite" id="BXY_0049000.1"/>
    </source>
</evidence>
<dbReference type="GO" id="GO:0000123">
    <property type="term" value="C:histone acetyltransferase complex"/>
    <property type="evidence" value="ECO:0007669"/>
    <property type="project" value="InterPro"/>
</dbReference>
<evidence type="ECO:0000256" key="7">
    <source>
        <dbReference type="ARBA" id="ARBA00023163"/>
    </source>
</evidence>
<evidence type="ECO:0000256" key="3">
    <source>
        <dbReference type="ARBA" id="ARBA00019141"/>
    </source>
</evidence>
<evidence type="ECO:0000256" key="1">
    <source>
        <dbReference type="ARBA" id="ARBA00004123"/>
    </source>
</evidence>
<dbReference type="PANTHER" id="PTHR13476">
    <property type="entry name" value="CHROMATIN MODIFICATION-RELATED PROTEIN MEAF6"/>
    <property type="match status" value="1"/>
</dbReference>
<sequence>MVKIREIYGDYSRFSKEIDKMSSYVAHDLESRKRHLRQLAAKRRELMEALENLETQIYNFEASYLQETSDLGNIVRGFDGYDIANPNPIPAPPPIGQKRAFTEEERIFSLSSTTSPVWERIKDPNFKIPIEPTAPATAKSTDISTPPSSAPPTPGPAPKKMKYAKNEEEEEEKPATKKIRGRLPRRKRAGKE</sequence>
<dbReference type="Pfam" id="PF09340">
    <property type="entry name" value="NuA4"/>
    <property type="match status" value="1"/>
</dbReference>
<dbReference type="InterPro" id="IPR015418">
    <property type="entry name" value="Eaf6"/>
</dbReference>
<dbReference type="WBParaSite" id="BXY_0049000.1">
    <property type="protein sequence ID" value="BXY_0049000.1"/>
    <property type="gene ID" value="BXY_0049000"/>
</dbReference>
<dbReference type="GO" id="GO:0005634">
    <property type="term" value="C:nucleus"/>
    <property type="evidence" value="ECO:0007669"/>
    <property type="project" value="UniProtKB-SubCell"/>
</dbReference>
<evidence type="ECO:0000256" key="4">
    <source>
        <dbReference type="ARBA" id="ARBA00022853"/>
    </source>
</evidence>
<comment type="subcellular location">
    <subcellularLocation>
        <location evidence="1">Nucleus</location>
    </subcellularLocation>
</comment>
<evidence type="ECO:0000256" key="2">
    <source>
        <dbReference type="ARBA" id="ARBA00010916"/>
    </source>
</evidence>
<keyword evidence="8" id="KW-0539">Nucleus</keyword>
<keyword evidence="6 10" id="KW-0175">Coiled coil</keyword>
<keyword evidence="4" id="KW-0156">Chromatin regulator</keyword>
<reference evidence="13" key="1">
    <citation type="submission" date="2016-11" db="UniProtKB">
        <authorList>
            <consortium name="WormBaseParasite"/>
        </authorList>
    </citation>
    <scope>IDENTIFICATION</scope>
</reference>
<evidence type="ECO:0000256" key="9">
    <source>
        <dbReference type="RuleBase" id="RU368022"/>
    </source>
</evidence>
<accession>A0A1I7RIF9</accession>
<feature type="compositionally biased region" description="Basic residues" evidence="11">
    <location>
        <begin position="176"/>
        <end position="192"/>
    </location>
</feature>
<evidence type="ECO:0000256" key="10">
    <source>
        <dbReference type="SAM" id="Coils"/>
    </source>
</evidence>
<protein>
    <recommendedName>
        <fullName evidence="3">Chromatin modification-related protein MEAF6</fullName>
    </recommendedName>
</protein>
<dbReference type="Proteomes" id="UP000095284">
    <property type="component" value="Unplaced"/>
</dbReference>
<feature type="region of interest" description="Disordered" evidence="11">
    <location>
        <begin position="124"/>
        <end position="192"/>
    </location>
</feature>
<feature type="compositionally biased region" description="Pro residues" evidence="11">
    <location>
        <begin position="148"/>
        <end position="157"/>
    </location>
</feature>
<dbReference type="eggNOG" id="KOG3856">
    <property type="taxonomic scope" value="Eukaryota"/>
</dbReference>
<keyword evidence="7 9" id="KW-0804">Transcription</keyword>
<evidence type="ECO:0000256" key="5">
    <source>
        <dbReference type="ARBA" id="ARBA00023015"/>
    </source>
</evidence>